<evidence type="ECO:0000256" key="10">
    <source>
        <dbReference type="SAM" id="Phobius"/>
    </source>
</evidence>
<name>A0A9P1MWB6_9PELO</name>
<dbReference type="Proteomes" id="UP001152747">
    <property type="component" value="Unassembled WGS sequence"/>
</dbReference>
<dbReference type="GO" id="GO:0042813">
    <property type="term" value="F:Wnt receptor activity"/>
    <property type="evidence" value="ECO:0007669"/>
    <property type="project" value="TreeGrafter"/>
</dbReference>
<dbReference type="AlphaFoldDB" id="A0A9P1MWB6"/>
<keyword evidence="6 10" id="KW-0472">Membrane</keyword>
<comment type="caution">
    <text evidence="14">The sequence shown here is derived from an EMBL/GenBank/DDBJ whole genome shotgun (WGS) entry which is preliminary data.</text>
</comment>
<keyword evidence="8" id="KW-0675">Receptor</keyword>
<dbReference type="EMBL" id="CANHGI010000001">
    <property type="protein sequence ID" value="CAI5439208.1"/>
    <property type="molecule type" value="Genomic_DNA"/>
</dbReference>
<evidence type="ECO:0000256" key="8">
    <source>
        <dbReference type="ARBA" id="ARBA00023170"/>
    </source>
</evidence>
<feature type="transmembrane region" description="Helical" evidence="10">
    <location>
        <begin position="222"/>
        <end position="243"/>
    </location>
</feature>
<evidence type="ECO:0000313" key="14">
    <source>
        <dbReference type="EMBL" id="CAI5439208.1"/>
    </source>
</evidence>
<feature type="transmembrane region" description="Helical" evidence="10">
    <location>
        <begin position="255"/>
        <end position="277"/>
    </location>
</feature>
<dbReference type="GO" id="GO:0017147">
    <property type="term" value="F:Wnt-protein binding"/>
    <property type="evidence" value="ECO:0007669"/>
    <property type="project" value="TreeGrafter"/>
</dbReference>
<dbReference type="GO" id="GO:0060070">
    <property type="term" value="P:canonical Wnt signaling pathway"/>
    <property type="evidence" value="ECO:0007669"/>
    <property type="project" value="TreeGrafter"/>
</dbReference>
<dbReference type="GO" id="GO:0035567">
    <property type="term" value="P:non-canonical Wnt signaling pathway"/>
    <property type="evidence" value="ECO:0007669"/>
    <property type="project" value="TreeGrafter"/>
</dbReference>
<evidence type="ECO:0000256" key="3">
    <source>
        <dbReference type="ARBA" id="ARBA00022473"/>
    </source>
</evidence>
<evidence type="ECO:0000256" key="6">
    <source>
        <dbReference type="ARBA" id="ARBA00023136"/>
    </source>
</evidence>
<feature type="domain" description="G-protein coupled receptors family 2 profile 2" evidence="13">
    <location>
        <begin position="221"/>
        <end position="383"/>
    </location>
</feature>
<sequence>MRFLVAASSIFCVILCLAQAASAKSQHQTKHEKCLRITHEMCNDLPYNMTSFPNLVNEETMKDASESIATYKPLLSVVCSEQLKFFLCSVYFPMCNEKLAQPIGPCRPLCLSVKEKCLPILQGFGFTWPDVIRCDKFPLENNREKMCMKGPNEQGTIEKEERAGRYLEDGSSREVVDYNSFLLKSHGICPNGEVFINKTAKCVPLCGNNAIAQNERESATKLLLFLASSSIILTFLSIFIVFISKFGALGSQTEISMFFASIAFAVSSLIYVFSVSFREQISCTDYTNHLLFIVGGMYHAPCSSIASLIYYFSTAARIWWFMVCFSWNRQVRFNDVASRIQMLVWGLPLAPLMLALLAKSISANPLTGICLVGTANSYVDWVFNFSRDLIFFVLSTISIFSSCCRLFGQSSAFESSLEINGFAGLIGAIFPISSLFYILSFINESSSQSNQQNWSRTFNTISAIKYNFDLILSLIMCALCFVYLLSRVARSPSKVSKEGYQPAIPKIPTPAIPGSVRSNTYASTFRNQTNLI</sequence>
<dbReference type="InterPro" id="IPR000539">
    <property type="entry name" value="Frizzled/Smoothened_7TM"/>
</dbReference>
<dbReference type="GO" id="GO:0005886">
    <property type="term" value="C:plasma membrane"/>
    <property type="evidence" value="ECO:0007669"/>
    <property type="project" value="TreeGrafter"/>
</dbReference>
<dbReference type="Gene3D" id="1.20.1070.10">
    <property type="entry name" value="Rhodopsin 7-helix transmembrane proteins"/>
    <property type="match status" value="1"/>
</dbReference>
<feature type="chain" id="PRO_5040161662" description="Frizzled-4" evidence="11">
    <location>
        <begin position="24"/>
        <end position="532"/>
    </location>
</feature>
<feature type="transmembrane region" description="Helical" evidence="10">
    <location>
        <begin position="297"/>
        <end position="320"/>
    </location>
</feature>
<evidence type="ECO:0000256" key="1">
    <source>
        <dbReference type="ARBA" id="ARBA00004141"/>
    </source>
</evidence>
<gene>
    <name evidence="14" type="ORF">CAMP_LOCUS1845</name>
</gene>
<evidence type="ECO:0000256" key="4">
    <source>
        <dbReference type="ARBA" id="ARBA00022692"/>
    </source>
</evidence>
<proteinExistence type="inferred from homology"/>
<evidence type="ECO:0008006" key="16">
    <source>
        <dbReference type="Google" id="ProtNLM"/>
    </source>
</evidence>
<keyword evidence="5 10" id="KW-1133">Transmembrane helix</keyword>
<evidence type="ECO:0000256" key="11">
    <source>
        <dbReference type="SAM" id="SignalP"/>
    </source>
</evidence>
<dbReference type="InterPro" id="IPR015526">
    <property type="entry name" value="Frizzled/SFRP"/>
</dbReference>
<comment type="similarity">
    <text evidence="2">Belongs to the G-protein coupled receptor Fz/Smo family.</text>
</comment>
<keyword evidence="15" id="KW-1185">Reference proteome</keyword>
<dbReference type="PANTHER" id="PTHR11309">
    <property type="entry name" value="FRIZZLED"/>
    <property type="match status" value="1"/>
</dbReference>
<comment type="subcellular location">
    <subcellularLocation>
        <location evidence="1">Membrane</location>
        <topology evidence="1">Multi-pass membrane protein</topology>
    </subcellularLocation>
</comment>
<dbReference type="OrthoDB" id="10053709at2759"/>
<protein>
    <recommendedName>
        <fullName evidence="16">Frizzled-4</fullName>
    </recommendedName>
</protein>
<keyword evidence="11" id="KW-0732">Signal</keyword>
<feature type="disulfide bond" evidence="9">
    <location>
        <begin position="110"/>
        <end position="134"/>
    </location>
</feature>
<accession>A0A9P1MWB6</accession>
<dbReference type="PROSITE" id="PS50261">
    <property type="entry name" value="G_PROTEIN_RECEP_F2_4"/>
    <property type="match status" value="1"/>
</dbReference>
<dbReference type="PANTHER" id="PTHR11309:SF23">
    <property type="entry name" value="FRIZZLED-4"/>
    <property type="match status" value="1"/>
</dbReference>
<evidence type="ECO:0000259" key="12">
    <source>
        <dbReference type="PROSITE" id="PS50038"/>
    </source>
</evidence>
<evidence type="ECO:0000256" key="2">
    <source>
        <dbReference type="ARBA" id="ARBA00008077"/>
    </source>
</evidence>
<reference evidence="14" key="1">
    <citation type="submission" date="2022-11" db="EMBL/GenBank/DDBJ databases">
        <authorList>
            <person name="Kikuchi T."/>
        </authorList>
    </citation>
    <scope>NUCLEOTIDE SEQUENCE</scope>
    <source>
        <strain evidence="14">PS1010</strain>
    </source>
</reference>
<dbReference type="SUPFAM" id="SSF63501">
    <property type="entry name" value="Frizzled cysteine-rich domain"/>
    <property type="match status" value="1"/>
</dbReference>
<keyword evidence="7 9" id="KW-1015">Disulfide bond</keyword>
<dbReference type="Gene3D" id="1.10.2000.10">
    <property type="entry name" value="Frizzled cysteine-rich domain"/>
    <property type="match status" value="1"/>
</dbReference>
<feature type="transmembrane region" description="Helical" evidence="10">
    <location>
        <begin position="463"/>
        <end position="485"/>
    </location>
</feature>
<feature type="disulfide bond" evidence="9">
    <location>
        <begin position="106"/>
        <end position="147"/>
    </location>
</feature>
<dbReference type="Pfam" id="PF01392">
    <property type="entry name" value="Fz"/>
    <property type="match status" value="1"/>
</dbReference>
<dbReference type="InterPro" id="IPR020067">
    <property type="entry name" value="Frizzled_dom"/>
</dbReference>
<feature type="transmembrane region" description="Helical" evidence="10">
    <location>
        <begin position="389"/>
        <end position="407"/>
    </location>
</feature>
<feature type="transmembrane region" description="Helical" evidence="10">
    <location>
        <begin position="419"/>
        <end position="443"/>
    </location>
</feature>
<feature type="disulfide bond" evidence="9">
    <location>
        <begin position="79"/>
        <end position="117"/>
    </location>
</feature>
<dbReference type="SMART" id="SM01330">
    <property type="entry name" value="Frizzled"/>
    <property type="match status" value="1"/>
</dbReference>
<evidence type="ECO:0000259" key="13">
    <source>
        <dbReference type="PROSITE" id="PS50261"/>
    </source>
</evidence>
<dbReference type="PROSITE" id="PS50038">
    <property type="entry name" value="FZ"/>
    <property type="match status" value="1"/>
</dbReference>
<dbReference type="Pfam" id="PF01534">
    <property type="entry name" value="Frizzled"/>
    <property type="match status" value="1"/>
</dbReference>
<feature type="domain" description="FZ" evidence="12">
    <location>
        <begin position="29"/>
        <end position="150"/>
    </location>
</feature>
<feature type="signal peptide" evidence="11">
    <location>
        <begin position="1"/>
        <end position="23"/>
    </location>
</feature>
<evidence type="ECO:0000256" key="7">
    <source>
        <dbReference type="ARBA" id="ARBA00023157"/>
    </source>
</evidence>
<dbReference type="SMART" id="SM00063">
    <property type="entry name" value="FRI"/>
    <property type="match status" value="1"/>
</dbReference>
<evidence type="ECO:0000256" key="9">
    <source>
        <dbReference type="PROSITE-ProRule" id="PRU00090"/>
    </source>
</evidence>
<dbReference type="InterPro" id="IPR036790">
    <property type="entry name" value="Frizzled_dom_sf"/>
</dbReference>
<keyword evidence="4 10" id="KW-0812">Transmembrane</keyword>
<evidence type="ECO:0000256" key="5">
    <source>
        <dbReference type="ARBA" id="ARBA00022989"/>
    </source>
</evidence>
<keyword evidence="3" id="KW-0217">Developmental protein</keyword>
<dbReference type="InterPro" id="IPR017981">
    <property type="entry name" value="GPCR_2-like_7TM"/>
</dbReference>
<organism evidence="14 15">
    <name type="scientific">Caenorhabditis angaria</name>
    <dbReference type="NCBI Taxonomy" id="860376"/>
    <lineage>
        <taxon>Eukaryota</taxon>
        <taxon>Metazoa</taxon>
        <taxon>Ecdysozoa</taxon>
        <taxon>Nematoda</taxon>
        <taxon>Chromadorea</taxon>
        <taxon>Rhabditida</taxon>
        <taxon>Rhabditina</taxon>
        <taxon>Rhabditomorpha</taxon>
        <taxon>Rhabditoidea</taxon>
        <taxon>Rhabditidae</taxon>
        <taxon>Peloderinae</taxon>
        <taxon>Caenorhabditis</taxon>
    </lineage>
</organism>
<feature type="disulfide bond" evidence="9">
    <location>
        <begin position="42"/>
        <end position="88"/>
    </location>
</feature>
<evidence type="ECO:0000313" key="15">
    <source>
        <dbReference type="Proteomes" id="UP001152747"/>
    </source>
</evidence>
<feature type="disulfide bond" evidence="9">
    <location>
        <begin position="34"/>
        <end position="95"/>
    </location>
</feature>